<feature type="transmembrane region" description="Helical" evidence="1">
    <location>
        <begin position="14"/>
        <end position="34"/>
    </location>
</feature>
<dbReference type="Proteomes" id="UP000177416">
    <property type="component" value="Unassembled WGS sequence"/>
</dbReference>
<accession>A0A1F5ZJR1</accession>
<evidence type="ECO:0000313" key="2">
    <source>
        <dbReference type="EMBL" id="OGG12729.1"/>
    </source>
</evidence>
<dbReference type="EMBL" id="MFJJ01000056">
    <property type="protein sequence ID" value="OGG12729.1"/>
    <property type="molecule type" value="Genomic_DNA"/>
</dbReference>
<dbReference type="AlphaFoldDB" id="A0A1F5ZJR1"/>
<keyword evidence="1" id="KW-0812">Transmembrane</keyword>
<keyword evidence="1" id="KW-0472">Membrane</keyword>
<gene>
    <name evidence="2" type="ORF">A2875_02250</name>
</gene>
<keyword evidence="1" id="KW-1133">Transmembrane helix</keyword>
<name>A0A1F5ZJR1_9BACT</name>
<protein>
    <submittedName>
        <fullName evidence="2">Uncharacterized protein</fullName>
    </submittedName>
</protein>
<reference evidence="2 3" key="1">
    <citation type="journal article" date="2016" name="Nat. Commun.">
        <title>Thousands of microbial genomes shed light on interconnected biogeochemical processes in an aquifer system.</title>
        <authorList>
            <person name="Anantharaman K."/>
            <person name="Brown C.T."/>
            <person name="Hug L.A."/>
            <person name="Sharon I."/>
            <person name="Castelle C.J."/>
            <person name="Probst A.J."/>
            <person name="Thomas B.C."/>
            <person name="Singh A."/>
            <person name="Wilkins M.J."/>
            <person name="Karaoz U."/>
            <person name="Brodie E.L."/>
            <person name="Williams K.H."/>
            <person name="Hubbard S.S."/>
            <person name="Banfield J.F."/>
        </authorList>
    </citation>
    <scope>NUCLEOTIDE SEQUENCE [LARGE SCALE GENOMIC DNA]</scope>
</reference>
<evidence type="ECO:0000256" key="1">
    <source>
        <dbReference type="SAM" id="Phobius"/>
    </source>
</evidence>
<evidence type="ECO:0000313" key="3">
    <source>
        <dbReference type="Proteomes" id="UP000177416"/>
    </source>
</evidence>
<proteinExistence type="predicted"/>
<comment type="caution">
    <text evidence="2">The sequence shown here is derived from an EMBL/GenBank/DDBJ whole genome shotgun (WGS) entry which is preliminary data.</text>
</comment>
<organism evidence="2 3">
    <name type="scientific">Candidatus Gottesmanbacteria bacterium RIFCSPHIGHO2_01_FULL_46_14</name>
    <dbReference type="NCBI Taxonomy" id="1798380"/>
    <lineage>
        <taxon>Bacteria</taxon>
        <taxon>Candidatus Gottesmaniibacteriota</taxon>
    </lineage>
</organism>
<sequence>MEEETSDPQANNSMMYYLVGAGVVVAIAAGIYFLRPQQSGVPETTTPIVEQAGQLAPPQTGPISGLACEQQYYNPVVGLPQYYLSVEGADTTDTKSITCDFTVSVAGTTVATDTAQATLTAAPQRNGQTFGCTTKALNLAKSVATKVDVQVKNDSKNSVACSKVFQFP</sequence>